<keyword evidence="1" id="KW-1133">Transmembrane helix</keyword>
<dbReference type="RefSeq" id="WP_057979141.1">
    <property type="nucleotide sequence ID" value="NZ_LKHP01000010.1"/>
</dbReference>
<dbReference type="InterPro" id="IPR002810">
    <property type="entry name" value="NfeD-like_C"/>
</dbReference>
<evidence type="ECO:0000259" key="3">
    <source>
        <dbReference type="Pfam" id="PF25842"/>
    </source>
</evidence>
<evidence type="ECO:0000313" key="4">
    <source>
        <dbReference type="EMBL" id="KRQ86434.1"/>
    </source>
</evidence>
<organism evidence="4 5">
    <name type="scientific">Caloramator mitchellensis</name>
    <dbReference type="NCBI Taxonomy" id="908809"/>
    <lineage>
        <taxon>Bacteria</taxon>
        <taxon>Bacillati</taxon>
        <taxon>Bacillota</taxon>
        <taxon>Clostridia</taxon>
        <taxon>Eubacteriales</taxon>
        <taxon>Clostridiaceae</taxon>
        <taxon>Caloramator</taxon>
    </lineage>
</organism>
<dbReference type="STRING" id="908809.ABG79_01815"/>
<feature type="transmembrane region" description="Helical" evidence="1">
    <location>
        <begin position="77"/>
        <end position="97"/>
    </location>
</feature>
<evidence type="ECO:0000256" key="1">
    <source>
        <dbReference type="SAM" id="Phobius"/>
    </source>
</evidence>
<dbReference type="Pfam" id="PF25842">
    <property type="entry name" value="NfeD_TM"/>
    <property type="match status" value="1"/>
</dbReference>
<keyword evidence="5" id="KW-1185">Reference proteome</keyword>
<dbReference type="EMBL" id="LKHP01000010">
    <property type="protein sequence ID" value="KRQ86434.1"/>
    <property type="molecule type" value="Genomic_DNA"/>
</dbReference>
<feature type="transmembrane region" description="Helical" evidence="1">
    <location>
        <begin position="7"/>
        <end position="26"/>
    </location>
</feature>
<dbReference type="Pfam" id="PF01957">
    <property type="entry name" value="NfeD"/>
    <property type="match status" value="1"/>
</dbReference>
<proteinExistence type="predicted"/>
<comment type="caution">
    <text evidence="4">The sequence shown here is derived from an EMBL/GenBank/DDBJ whole genome shotgun (WGS) entry which is preliminary data.</text>
</comment>
<dbReference type="PATRIC" id="fig|908809.3.peg.1814"/>
<dbReference type="Gene3D" id="2.40.50.140">
    <property type="entry name" value="Nucleic acid-binding proteins"/>
    <property type="match status" value="1"/>
</dbReference>
<dbReference type="Proteomes" id="UP000052015">
    <property type="component" value="Unassembled WGS sequence"/>
</dbReference>
<name>A0A0R3K0P9_CALMK</name>
<feature type="domain" description="Membrane protein NfeD2 N-terminal transmembrane" evidence="3">
    <location>
        <begin position="2"/>
        <end position="105"/>
    </location>
</feature>
<dbReference type="InterPro" id="IPR058653">
    <property type="entry name" value="NfeD2_TM"/>
</dbReference>
<feature type="transmembrane region" description="Helical" evidence="1">
    <location>
        <begin position="52"/>
        <end position="70"/>
    </location>
</feature>
<protein>
    <submittedName>
        <fullName evidence="4">Putative membrane protein YuaF</fullName>
    </submittedName>
</protein>
<evidence type="ECO:0000259" key="2">
    <source>
        <dbReference type="Pfam" id="PF01957"/>
    </source>
</evidence>
<accession>A0A0R3K0P9</accession>
<gene>
    <name evidence="4" type="primary">yuaF</name>
    <name evidence="4" type="ORF">ABG79_01815</name>
</gene>
<dbReference type="InterPro" id="IPR012340">
    <property type="entry name" value="NA-bd_OB-fold"/>
</dbReference>
<keyword evidence="1" id="KW-0472">Membrane</keyword>
<keyword evidence="1" id="KW-0812">Transmembrane</keyword>
<dbReference type="OrthoDB" id="1807862at2"/>
<feature type="domain" description="NfeD-like C-terminal" evidence="2">
    <location>
        <begin position="112"/>
        <end position="174"/>
    </location>
</feature>
<evidence type="ECO:0000313" key="5">
    <source>
        <dbReference type="Proteomes" id="UP000052015"/>
    </source>
</evidence>
<sequence>MLTLFKTCFYTGALLAFIMFLFGQVLDIGDFDGLDIDYEIPFLSFLPLKPNLIILFITVFGGLGLILYRLNLGSTITLMFSLLVAIFATLAFNSFILKPLYRAQNTSAVSQKDLIGKVAKVKIPIRKEGVGQIIYSIKGNRYTAPAKTFDGQELEKDEKVIIVSIDNNIFYVQK</sequence>
<dbReference type="AlphaFoldDB" id="A0A0R3K0P9"/>
<reference evidence="4 5" key="1">
    <citation type="submission" date="2015-09" db="EMBL/GenBank/DDBJ databases">
        <title>Draft genome sequence of a Caloramator mitchellensis, a moderate thermophile from the Great Artesian Basin of Australia.</title>
        <authorList>
            <person name="Patel B.K."/>
        </authorList>
    </citation>
    <scope>NUCLEOTIDE SEQUENCE [LARGE SCALE GENOMIC DNA]</scope>
    <source>
        <strain evidence="4 5">VF08</strain>
    </source>
</reference>